<gene>
    <name evidence="8" type="ORF">IAC77_02590</name>
</gene>
<keyword evidence="5 7" id="KW-1133">Transmembrane helix</keyword>
<dbReference type="Gene3D" id="3.40.50.300">
    <property type="entry name" value="P-loop containing nucleotide triphosphate hydrolases"/>
    <property type="match status" value="1"/>
</dbReference>
<feature type="transmembrane region" description="Helical" evidence="7">
    <location>
        <begin position="80"/>
        <end position="99"/>
    </location>
</feature>
<feature type="transmembrane region" description="Helical" evidence="7">
    <location>
        <begin position="106"/>
        <end position="123"/>
    </location>
</feature>
<keyword evidence="6 7" id="KW-0472">Membrane</keyword>
<evidence type="ECO:0000256" key="6">
    <source>
        <dbReference type="ARBA" id="ARBA00023136"/>
    </source>
</evidence>
<name>A0A940IAY5_9PROT</name>
<dbReference type="GO" id="GO:0005886">
    <property type="term" value="C:plasma membrane"/>
    <property type="evidence" value="ECO:0007669"/>
    <property type="project" value="UniProtKB-SubCell"/>
</dbReference>
<dbReference type="Proteomes" id="UP000721442">
    <property type="component" value="Unassembled WGS sequence"/>
</dbReference>
<evidence type="ECO:0000256" key="1">
    <source>
        <dbReference type="ARBA" id="ARBA00004651"/>
    </source>
</evidence>
<sequence length="741" mass="83317">MVEKFKILSAGGKGKGLNIFKSSAYKESLRTPMASLFWSLRWAVGIWLVCAAAFGLSFWIEHIWRAGWSPATQQWTVLYFQNMLTSGGMSIIAEVPAWFMRTLLRTDIMCMVPLLPIIAYFFMADSTLIKEFNPYGNDKFDDKSSNKASKEDIEKMGLLKGFMMVLGYFKKKPLMMNECLSALCVAPPGTGKSQGVVFPTIFECNNVSMIINDPKPELYQSSSAYRSTVGPVFIMNWAGQDDPERGIYYPSWNPLSPEHVPFNPEQRDLYIDSMCNVLIPDKESSSADPHWTISGRAALSGLVQFIVSKVERAKADDYFYARISSGTFDAEDAAVLGDYYLSMMNDPNAYAAYSMLQRGELNAMNYVHIGTWDKIPDAWVGHEASLSMILDWITTSQVSMAQEMEERRRAGDQMVALADPMHDLFIAAVDEARQYSYSHRCISELTQLANTPDKERGSIISTVMEGLSVFRNAAVRNRTSHSDFHFADLRGMVDPRDGKIKPVTVYLSINMVDAQALNPITGIFIELMTNFLLSNPPESENSGVRMGPYPVLFVLDEMPKMQKLQAVIQGPDLGRGQKISYLIIGQDLHQIQEKYGADAAATIISTTAAKIVMRQNDPDTAKRFSDMMGDKIKIKTVKGPDGKEKEEKSEEPLYTPMDIMKLDHKKQLVIFQGWYHRPIEADKQFAFEDPRLASFMAMGACSPLPEFLIPSHHAALGYSGNPRIYIPQTKETKELEKIENR</sequence>
<reference evidence="8" key="1">
    <citation type="submission" date="2020-10" db="EMBL/GenBank/DDBJ databases">
        <authorList>
            <person name="Gilroy R."/>
        </authorList>
    </citation>
    <scope>NUCLEOTIDE SEQUENCE</scope>
    <source>
        <strain evidence="8">B1-16210</strain>
    </source>
</reference>
<dbReference type="InterPro" id="IPR027417">
    <property type="entry name" value="P-loop_NTPase"/>
</dbReference>
<comment type="similarity">
    <text evidence="2">Belongs to the VirD4/TraG family.</text>
</comment>
<dbReference type="AlphaFoldDB" id="A0A940IAY5"/>
<organism evidence="8 9">
    <name type="scientific">Candidatus Enterousia excrementavium</name>
    <dbReference type="NCBI Taxonomy" id="2840789"/>
    <lineage>
        <taxon>Bacteria</taxon>
        <taxon>Pseudomonadati</taxon>
        <taxon>Pseudomonadota</taxon>
        <taxon>Alphaproteobacteria</taxon>
        <taxon>Candidatus Enterousia</taxon>
    </lineage>
</organism>
<keyword evidence="3" id="KW-1003">Cell membrane</keyword>
<evidence type="ECO:0000256" key="7">
    <source>
        <dbReference type="SAM" id="Phobius"/>
    </source>
</evidence>
<dbReference type="PANTHER" id="PTHR37937:SF1">
    <property type="entry name" value="CONJUGATIVE TRANSFER: DNA TRANSPORT"/>
    <property type="match status" value="1"/>
</dbReference>
<protein>
    <submittedName>
        <fullName evidence="8">Type IV secretory system conjugative DNA transfer family protein</fullName>
    </submittedName>
</protein>
<accession>A0A940IAY5</accession>
<dbReference type="PANTHER" id="PTHR37937">
    <property type="entry name" value="CONJUGATIVE TRANSFER: DNA TRANSPORT"/>
    <property type="match status" value="1"/>
</dbReference>
<evidence type="ECO:0000313" key="9">
    <source>
        <dbReference type="Proteomes" id="UP000721442"/>
    </source>
</evidence>
<dbReference type="Pfam" id="PF02534">
    <property type="entry name" value="T4SS-DNA_transf"/>
    <property type="match status" value="2"/>
</dbReference>
<dbReference type="SUPFAM" id="SSF52540">
    <property type="entry name" value="P-loop containing nucleoside triphosphate hydrolases"/>
    <property type="match status" value="1"/>
</dbReference>
<evidence type="ECO:0000313" key="8">
    <source>
        <dbReference type="EMBL" id="MBO8407325.1"/>
    </source>
</evidence>
<keyword evidence="4 7" id="KW-0812">Transmembrane</keyword>
<dbReference type="InterPro" id="IPR051539">
    <property type="entry name" value="T4SS-coupling_protein"/>
</dbReference>
<comment type="caution">
    <text evidence="8">The sequence shown here is derived from an EMBL/GenBank/DDBJ whole genome shotgun (WGS) entry which is preliminary data.</text>
</comment>
<evidence type="ECO:0000256" key="3">
    <source>
        <dbReference type="ARBA" id="ARBA00022475"/>
    </source>
</evidence>
<feature type="transmembrane region" description="Helical" evidence="7">
    <location>
        <begin position="40"/>
        <end position="60"/>
    </location>
</feature>
<dbReference type="CDD" id="cd01127">
    <property type="entry name" value="TrwB_TraG_TraD_VirD4"/>
    <property type="match status" value="2"/>
</dbReference>
<proteinExistence type="inferred from homology"/>
<dbReference type="InterPro" id="IPR003688">
    <property type="entry name" value="TraG/VirD4"/>
</dbReference>
<evidence type="ECO:0000256" key="2">
    <source>
        <dbReference type="ARBA" id="ARBA00008806"/>
    </source>
</evidence>
<dbReference type="EMBL" id="JADINE010000032">
    <property type="protein sequence ID" value="MBO8407325.1"/>
    <property type="molecule type" value="Genomic_DNA"/>
</dbReference>
<reference evidence="8" key="2">
    <citation type="journal article" date="2021" name="PeerJ">
        <title>Extensive microbial diversity within the chicken gut microbiome revealed by metagenomics and culture.</title>
        <authorList>
            <person name="Gilroy R."/>
            <person name="Ravi A."/>
            <person name="Getino M."/>
            <person name="Pursley I."/>
            <person name="Horton D.L."/>
            <person name="Alikhan N.F."/>
            <person name="Baker D."/>
            <person name="Gharbi K."/>
            <person name="Hall N."/>
            <person name="Watson M."/>
            <person name="Adriaenssens E.M."/>
            <person name="Foster-Nyarko E."/>
            <person name="Jarju S."/>
            <person name="Secka A."/>
            <person name="Antonio M."/>
            <person name="Oren A."/>
            <person name="Chaudhuri R.R."/>
            <person name="La Ragione R."/>
            <person name="Hildebrand F."/>
            <person name="Pallen M.J."/>
        </authorList>
    </citation>
    <scope>NUCLEOTIDE SEQUENCE</scope>
    <source>
        <strain evidence="8">B1-16210</strain>
    </source>
</reference>
<evidence type="ECO:0000256" key="5">
    <source>
        <dbReference type="ARBA" id="ARBA00022989"/>
    </source>
</evidence>
<evidence type="ECO:0000256" key="4">
    <source>
        <dbReference type="ARBA" id="ARBA00022692"/>
    </source>
</evidence>
<comment type="subcellular location">
    <subcellularLocation>
        <location evidence="1">Cell membrane</location>
        <topology evidence="1">Multi-pass membrane protein</topology>
    </subcellularLocation>
</comment>